<gene>
    <name evidence="1" type="ORF">CHBEV_024</name>
</gene>
<sequence>MIIFLIFLPYIFASIEYGYVAKTASGKPCLSTCKNGQCYIDYELYSEMNTFYLNMYKLFKNNNFINVINKLKEILYMMRDIINIESINNIFSTISDELE</sequence>
<dbReference type="KEGG" id="vg:15613014"/>
<evidence type="ECO:0000313" key="2">
    <source>
        <dbReference type="Proteomes" id="UP000792220"/>
    </source>
</evidence>
<dbReference type="GeneID" id="15613014"/>
<reference evidence="1" key="1">
    <citation type="journal article" date="2013" name="J. Virol.">
        <title>New Insights into the Evolution of Entomopoxvirinae from the Complete Genome Sequences of Four Entomopoxviruses Infecting Adoxophyes honmai, Choristoneura biennis, Choristoneura rosaceana, and Mythimna separata.</title>
        <authorList>
            <person name="Theze J."/>
            <person name="Takatsuka J."/>
            <person name="Li Z."/>
            <person name="Gallais J."/>
            <person name="Doucet D."/>
            <person name="Arif B."/>
            <person name="Nakai M."/>
            <person name="Herniou E.A."/>
        </authorList>
    </citation>
    <scope>NUCLEOTIDE SEQUENCE</scope>
</reference>
<accession>A0A916KPA0</accession>
<keyword evidence="2" id="KW-1185">Reference proteome</keyword>
<dbReference type="RefSeq" id="YP_008004094.1">
    <property type="nucleotide sequence ID" value="NC_021248.1"/>
</dbReference>
<organismHost>
    <name type="scientific">Choristoneura fumiferana</name>
    <name type="common">Spruce budworm moth</name>
    <name type="synonym">Archips fumiferana</name>
    <dbReference type="NCBI Taxonomy" id="7141"/>
</organismHost>
<organism evidence="1 2">
    <name type="scientific">Choristoneura biennis entomopoxvirus</name>
    <name type="common">CbEPV</name>
    <dbReference type="NCBI Taxonomy" id="10288"/>
    <lineage>
        <taxon>Viruses</taxon>
        <taxon>Varidnaviria</taxon>
        <taxon>Bamfordvirae</taxon>
        <taxon>Nucleocytoviricota</taxon>
        <taxon>Pokkesviricetes</taxon>
        <taxon>Chitovirales</taxon>
        <taxon>Poxviridae</taxon>
        <taxon>Entomopoxvirinae</taxon>
        <taxon>Betaentomopoxvirus</taxon>
        <taxon>Betaentomopoxvirus cbiennis</taxon>
    </lineage>
</organism>
<dbReference type="Proteomes" id="UP000792220">
    <property type="component" value="Genome"/>
</dbReference>
<dbReference type="EMBL" id="HF679132">
    <property type="protein sequence ID" value="CCU55592.1"/>
    <property type="molecule type" value="Genomic_DNA"/>
</dbReference>
<proteinExistence type="predicted"/>
<protein>
    <submittedName>
        <fullName evidence="1">Uncharacterized protein</fullName>
    </submittedName>
</protein>
<evidence type="ECO:0000313" key="1">
    <source>
        <dbReference type="EMBL" id="CCU55592.1"/>
    </source>
</evidence>
<name>A0A916KPA0_CBEPV</name>